<dbReference type="GO" id="GO:0006707">
    <property type="term" value="P:cholesterol catabolic process"/>
    <property type="evidence" value="ECO:0007669"/>
    <property type="project" value="InterPro"/>
</dbReference>
<dbReference type="Proteomes" id="UP000193380">
    <property type="component" value="Unassembled WGS sequence"/>
</dbReference>
<dbReference type="InterPro" id="IPR039983">
    <property type="entry name" value="CYP46A1"/>
</dbReference>
<comment type="similarity">
    <text evidence="1">Belongs to the cytochrome P450 family.</text>
</comment>
<dbReference type="GO" id="GO:0033781">
    <property type="term" value="F:cholesterol 24-hydroxylase activity"/>
    <property type="evidence" value="ECO:0007669"/>
    <property type="project" value="InterPro"/>
</dbReference>
<organism evidence="2 3">
    <name type="scientific">Oncorhynchus mykiss</name>
    <name type="common">Rainbow trout</name>
    <name type="synonym">Salmo gairdneri</name>
    <dbReference type="NCBI Taxonomy" id="8022"/>
    <lineage>
        <taxon>Eukaryota</taxon>
        <taxon>Metazoa</taxon>
        <taxon>Chordata</taxon>
        <taxon>Craniata</taxon>
        <taxon>Vertebrata</taxon>
        <taxon>Euteleostomi</taxon>
        <taxon>Actinopterygii</taxon>
        <taxon>Neopterygii</taxon>
        <taxon>Teleostei</taxon>
        <taxon>Protacanthopterygii</taxon>
        <taxon>Salmoniformes</taxon>
        <taxon>Salmonidae</taxon>
        <taxon>Salmoninae</taxon>
        <taxon>Oncorhynchus</taxon>
    </lineage>
</organism>
<dbReference type="GO" id="GO:0005506">
    <property type="term" value="F:iron ion binding"/>
    <property type="evidence" value="ECO:0007669"/>
    <property type="project" value="InterPro"/>
</dbReference>
<evidence type="ECO:0000313" key="2">
    <source>
        <dbReference type="EMBL" id="CDQ96327.1"/>
    </source>
</evidence>
<evidence type="ECO:0000256" key="1">
    <source>
        <dbReference type="ARBA" id="ARBA00010617"/>
    </source>
</evidence>
<gene>
    <name evidence="2" type="ORF">GSONMT00056704001</name>
</gene>
<dbReference type="PaxDb" id="8022-A0A060YXL7"/>
<dbReference type="InterPro" id="IPR001128">
    <property type="entry name" value="Cyt_P450"/>
</dbReference>
<dbReference type="InterPro" id="IPR036396">
    <property type="entry name" value="Cyt_P450_sf"/>
</dbReference>
<dbReference type="SUPFAM" id="SSF48264">
    <property type="entry name" value="Cytochrome P450"/>
    <property type="match status" value="1"/>
</dbReference>
<name>A0A060YXL7_ONCMY</name>
<protein>
    <submittedName>
        <fullName evidence="2">Uncharacterized protein</fullName>
    </submittedName>
</protein>
<proteinExistence type="inferred from homology"/>
<evidence type="ECO:0000313" key="3">
    <source>
        <dbReference type="Proteomes" id="UP000193380"/>
    </source>
</evidence>
<dbReference type="PANTHER" id="PTHR24293:SF0">
    <property type="entry name" value="CYP46A1 PROTEIN-RELATED"/>
    <property type="match status" value="1"/>
</dbReference>
<dbReference type="PANTHER" id="PTHR24293">
    <property type="entry name" value="CYTOCHROME P450 FAMILY 46 SUBFAMILY A"/>
    <property type="match status" value="1"/>
</dbReference>
<dbReference type="EMBL" id="FR925203">
    <property type="protein sequence ID" value="CDQ96327.1"/>
    <property type="molecule type" value="Genomic_DNA"/>
</dbReference>
<dbReference type="STRING" id="8022.A0A060YXL7"/>
<sequence length="119" mass="13468">MADTNTAANMHQMFNLVTLDIITKVAFGVDLDLLKESDTPFPKAIEMCLKGMVHYVRDANFQLYPKNKKFINEVKASVQLLRSTGRRWINERKMAIQNGEDVPKDILTQILKTAGKGTL</sequence>
<reference evidence="2" key="2">
    <citation type="submission" date="2014-03" db="EMBL/GenBank/DDBJ databases">
        <authorList>
            <person name="Genoscope - CEA"/>
        </authorList>
    </citation>
    <scope>NUCLEOTIDE SEQUENCE</scope>
</reference>
<reference evidence="2" key="1">
    <citation type="journal article" date="2014" name="Nat. Commun.">
        <title>The rainbow trout genome provides novel insights into evolution after whole-genome duplication in vertebrates.</title>
        <authorList>
            <person name="Berthelot C."/>
            <person name="Brunet F."/>
            <person name="Chalopin D."/>
            <person name="Juanchich A."/>
            <person name="Bernard M."/>
            <person name="Noel B."/>
            <person name="Bento P."/>
            <person name="Da Silva C."/>
            <person name="Labadie K."/>
            <person name="Alberti A."/>
            <person name="Aury J.M."/>
            <person name="Louis A."/>
            <person name="Dehais P."/>
            <person name="Bardou P."/>
            <person name="Montfort J."/>
            <person name="Klopp C."/>
            <person name="Cabau C."/>
            <person name="Gaspin C."/>
            <person name="Thorgaard G.H."/>
            <person name="Boussaha M."/>
            <person name="Quillet E."/>
            <person name="Guyomard R."/>
            <person name="Galiana D."/>
            <person name="Bobe J."/>
            <person name="Volff J.N."/>
            <person name="Genet C."/>
            <person name="Wincker P."/>
            <person name="Jaillon O."/>
            <person name="Roest Crollius H."/>
            <person name="Guiguen Y."/>
        </authorList>
    </citation>
    <scope>NUCLEOTIDE SEQUENCE [LARGE SCALE GENOMIC DNA]</scope>
</reference>
<accession>A0A060YXL7</accession>
<dbReference type="GO" id="GO:0020037">
    <property type="term" value="F:heme binding"/>
    <property type="evidence" value="ECO:0007669"/>
    <property type="project" value="InterPro"/>
</dbReference>
<dbReference type="Pfam" id="PF00067">
    <property type="entry name" value="p450"/>
    <property type="match status" value="1"/>
</dbReference>
<dbReference type="AlphaFoldDB" id="A0A060YXL7"/>
<dbReference type="Gene3D" id="1.10.630.10">
    <property type="entry name" value="Cytochrome P450"/>
    <property type="match status" value="1"/>
</dbReference>